<dbReference type="InterPro" id="IPR007123">
    <property type="entry name" value="Gelsolin-like_dom"/>
</dbReference>
<dbReference type="Pfam" id="PF04811">
    <property type="entry name" value="Sec23_trunk"/>
    <property type="match status" value="1"/>
</dbReference>
<dbReference type="SUPFAM" id="SSF81811">
    <property type="entry name" value="Helical domain of Sec23/24"/>
    <property type="match status" value="1"/>
</dbReference>
<comment type="subcellular location">
    <subcellularLocation>
        <location evidence="2">Cytoplasm</location>
    </subcellularLocation>
    <subcellularLocation>
        <location evidence="3">Endoplasmic reticulum membrane</location>
    </subcellularLocation>
    <subcellularLocation>
        <location evidence="1">Golgi apparatus membrane</location>
    </subcellularLocation>
</comment>
<keyword evidence="8" id="KW-0931">ER-Golgi transport</keyword>
<dbReference type="InterPro" id="IPR006900">
    <property type="entry name" value="Sec23/24_helical_dom"/>
</dbReference>
<organism evidence="18 19">
    <name type="scientific">Apophysomyces ossiformis</name>
    <dbReference type="NCBI Taxonomy" id="679940"/>
    <lineage>
        <taxon>Eukaryota</taxon>
        <taxon>Fungi</taxon>
        <taxon>Fungi incertae sedis</taxon>
        <taxon>Mucoromycota</taxon>
        <taxon>Mucoromycotina</taxon>
        <taxon>Mucoromycetes</taxon>
        <taxon>Mucorales</taxon>
        <taxon>Mucorineae</taxon>
        <taxon>Mucoraceae</taxon>
        <taxon>Apophysomyces</taxon>
    </lineage>
</organism>
<evidence type="ECO:0000256" key="10">
    <source>
        <dbReference type="ARBA" id="ARBA00023034"/>
    </source>
</evidence>
<keyword evidence="7" id="KW-0256">Endoplasmic reticulum</keyword>
<dbReference type="AlphaFoldDB" id="A0A8H7BLD8"/>
<dbReference type="GO" id="GO:0030127">
    <property type="term" value="C:COPII vesicle coat"/>
    <property type="evidence" value="ECO:0007669"/>
    <property type="project" value="InterPro"/>
</dbReference>
<dbReference type="GO" id="GO:0090110">
    <property type="term" value="P:COPII-coated vesicle cargo loading"/>
    <property type="evidence" value="ECO:0007669"/>
    <property type="project" value="TreeGrafter"/>
</dbReference>
<feature type="domain" description="Sec23/Sec24 beta-sandwich" evidence="17">
    <location>
        <begin position="531"/>
        <end position="614"/>
    </location>
</feature>
<feature type="compositionally biased region" description="Pro residues" evidence="12">
    <location>
        <begin position="1"/>
        <end position="12"/>
    </location>
</feature>
<dbReference type="Pfam" id="PF04815">
    <property type="entry name" value="Sec23_helical"/>
    <property type="match status" value="1"/>
</dbReference>
<evidence type="ECO:0000259" key="15">
    <source>
        <dbReference type="Pfam" id="PF04811"/>
    </source>
</evidence>
<proteinExistence type="inferred from homology"/>
<dbReference type="InterPro" id="IPR036465">
    <property type="entry name" value="vWFA_dom_sf"/>
</dbReference>
<keyword evidence="9" id="KW-0653">Protein transport</keyword>
<dbReference type="GO" id="GO:0000149">
    <property type="term" value="F:SNARE binding"/>
    <property type="evidence" value="ECO:0007669"/>
    <property type="project" value="TreeGrafter"/>
</dbReference>
<evidence type="ECO:0000313" key="19">
    <source>
        <dbReference type="Proteomes" id="UP000605846"/>
    </source>
</evidence>
<dbReference type="Gene3D" id="3.40.20.10">
    <property type="entry name" value="Severin"/>
    <property type="match status" value="1"/>
</dbReference>
<dbReference type="GO" id="GO:0008270">
    <property type="term" value="F:zinc ion binding"/>
    <property type="evidence" value="ECO:0007669"/>
    <property type="project" value="InterPro"/>
</dbReference>
<feature type="compositionally biased region" description="Pro residues" evidence="12">
    <location>
        <begin position="19"/>
        <end position="37"/>
    </location>
</feature>
<evidence type="ECO:0000256" key="3">
    <source>
        <dbReference type="ARBA" id="ARBA00004586"/>
    </source>
</evidence>
<dbReference type="SUPFAM" id="SSF81995">
    <property type="entry name" value="beta-sandwich domain of Sec23/24"/>
    <property type="match status" value="1"/>
</dbReference>
<dbReference type="GO" id="GO:0070971">
    <property type="term" value="C:endoplasmic reticulum exit site"/>
    <property type="evidence" value="ECO:0007669"/>
    <property type="project" value="TreeGrafter"/>
</dbReference>
<evidence type="ECO:0000259" key="13">
    <source>
        <dbReference type="Pfam" id="PF00626"/>
    </source>
</evidence>
<comment type="caution">
    <text evidence="18">The sequence shown here is derived from an EMBL/GenBank/DDBJ whole genome shotgun (WGS) entry which is preliminary data.</text>
</comment>
<dbReference type="Gene3D" id="1.20.120.730">
    <property type="entry name" value="Sec23/Sec24 helical domain"/>
    <property type="match status" value="1"/>
</dbReference>
<evidence type="ECO:0000256" key="9">
    <source>
        <dbReference type="ARBA" id="ARBA00022927"/>
    </source>
</evidence>
<dbReference type="InterPro" id="IPR029006">
    <property type="entry name" value="ADF-H/Gelsolin-like_dom_sf"/>
</dbReference>
<dbReference type="Proteomes" id="UP000605846">
    <property type="component" value="Unassembled WGS sequence"/>
</dbReference>
<dbReference type="GO" id="GO:0006886">
    <property type="term" value="P:intracellular protein transport"/>
    <property type="evidence" value="ECO:0007669"/>
    <property type="project" value="InterPro"/>
</dbReference>
<feature type="domain" description="Sec23/Sec24 helical" evidence="16">
    <location>
        <begin position="625"/>
        <end position="727"/>
    </location>
</feature>
<dbReference type="OrthoDB" id="49016at2759"/>
<gene>
    <name evidence="18" type="primary">SEC24_1</name>
    <name evidence="18" type="ORF">EC973_004356</name>
</gene>
<evidence type="ECO:0000256" key="11">
    <source>
        <dbReference type="ARBA" id="ARBA00023136"/>
    </source>
</evidence>
<feature type="domain" description="Sec23/Sec24 trunk" evidence="15">
    <location>
        <begin position="290"/>
        <end position="520"/>
    </location>
</feature>
<keyword evidence="11" id="KW-0472">Membrane</keyword>
<dbReference type="GO" id="GO:0005789">
    <property type="term" value="C:endoplasmic reticulum membrane"/>
    <property type="evidence" value="ECO:0007669"/>
    <property type="project" value="UniProtKB-SubCell"/>
</dbReference>
<dbReference type="SUPFAM" id="SSF53300">
    <property type="entry name" value="vWA-like"/>
    <property type="match status" value="1"/>
</dbReference>
<dbReference type="Gene3D" id="3.40.50.410">
    <property type="entry name" value="von Willebrand factor, type A domain"/>
    <property type="match status" value="1"/>
</dbReference>
<dbReference type="Gene3D" id="2.60.40.1670">
    <property type="entry name" value="beta-sandwich domain of Sec23/24"/>
    <property type="match status" value="1"/>
</dbReference>
<feature type="domain" description="Zinc finger Sec23/Sec24-type" evidence="14">
    <location>
        <begin position="218"/>
        <end position="253"/>
    </location>
</feature>
<keyword evidence="6" id="KW-0963">Cytoplasm</keyword>
<dbReference type="PANTHER" id="PTHR13803:SF39">
    <property type="entry name" value="SECRETORY 24AB, ISOFORM A"/>
    <property type="match status" value="1"/>
</dbReference>
<keyword evidence="10" id="KW-0333">Golgi apparatus</keyword>
<dbReference type="PANTHER" id="PTHR13803">
    <property type="entry name" value="SEC24-RELATED PROTEIN"/>
    <property type="match status" value="1"/>
</dbReference>
<protein>
    <submittedName>
        <fullName evidence="18">COPII subunit</fullName>
    </submittedName>
</protein>
<evidence type="ECO:0000256" key="1">
    <source>
        <dbReference type="ARBA" id="ARBA00004394"/>
    </source>
</evidence>
<feature type="domain" description="Gelsolin-like" evidence="13">
    <location>
        <begin position="757"/>
        <end position="808"/>
    </location>
</feature>
<feature type="region of interest" description="Disordered" evidence="12">
    <location>
        <begin position="1"/>
        <end position="99"/>
    </location>
</feature>
<keyword evidence="5" id="KW-0813">Transport</keyword>
<name>A0A8H7BLD8_9FUNG</name>
<dbReference type="Pfam" id="PF04810">
    <property type="entry name" value="zf-Sec23_Sec24"/>
    <property type="match status" value="1"/>
</dbReference>
<dbReference type="Gene3D" id="2.30.30.380">
    <property type="entry name" value="Zn-finger domain of Sec23/24"/>
    <property type="match status" value="1"/>
</dbReference>
<evidence type="ECO:0000256" key="12">
    <source>
        <dbReference type="SAM" id="MobiDB-lite"/>
    </source>
</evidence>
<reference evidence="18" key="1">
    <citation type="submission" date="2020-01" db="EMBL/GenBank/DDBJ databases">
        <title>Genome Sequencing of Three Apophysomyces-Like Fungal Strains Confirms a Novel Fungal Genus in the Mucoromycota with divergent Burkholderia-like Endosymbiotic Bacteria.</title>
        <authorList>
            <person name="Stajich J.E."/>
            <person name="Macias A.M."/>
            <person name="Carter-House D."/>
            <person name="Lovett B."/>
            <person name="Kasson L.R."/>
            <person name="Berry K."/>
            <person name="Grigoriev I."/>
            <person name="Chang Y."/>
            <person name="Spatafora J."/>
            <person name="Kasson M.T."/>
        </authorList>
    </citation>
    <scope>NUCLEOTIDE SEQUENCE</scope>
    <source>
        <strain evidence="18">NRRL A-21654</strain>
    </source>
</reference>
<dbReference type="SUPFAM" id="SSF82754">
    <property type="entry name" value="C-terminal, gelsolin-like domain of Sec23/24"/>
    <property type="match status" value="1"/>
</dbReference>
<evidence type="ECO:0000256" key="2">
    <source>
        <dbReference type="ARBA" id="ARBA00004496"/>
    </source>
</evidence>
<dbReference type="InterPro" id="IPR036180">
    <property type="entry name" value="Gelsolin-like_dom_sf"/>
</dbReference>
<comment type="similarity">
    <text evidence="4">Belongs to the SEC23/SEC24 family. SEC24 subfamily.</text>
</comment>
<evidence type="ECO:0000256" key="5">
    <source>
        <dbReference type="ARBA" id="ARBA00022448"/>
    </source>
</evidence>
<dbReference type="InterPro" id="IPR006895">
    <property type="entry name" value="Znf_Sec23_Sec24"/>
</dbReference>
<dbReference type="InterPro" id="IPR050550">
    <property type="entry name" value="SEC23_SEC24_subfamily"/>
</dbReference>
<dbReference type="InterPro" id="IPR012990">
    <property type="entry name" value="Beta-sandwich_Sec23_24"/>
</dbReference>
<evidence type="ECO:0000256" key="7">
    <source>
        <dbReference type="ARBA" id="ARBA00022824"/>
    </source>
</evidence>
<feature type="compositionally biased region" description="Pro residues" evidence="12">
    <location>
        <begin position="76"/>
        <end position="94"/>
    </location>
</feature>
<evidence type="ECO:0000259" key="17">
    <source>
        <dbReference type="Pfam" id="PF08033"/>
    </source>
</evidence>
<evidence type="ECO:0000256" key="6">
    <source>
        <dbReference type="ARBA" id="ARBA00022490"/>
    </source>
</evidence>
<dbReference type="InterPro" id="IPR036174">
    <property type="entry name" value="Znf_Sec23_Sec24_sf"/>
</dbReference>
<sequence length="905" mass="98982">MSYPYGVPPPNGPLDGGPSPYPGPPYRTTNTPPPTTPVPSSHSRPTSPPIQDNPAVRRTKRHYPTMPAADQSFPQPAAPHVPPPTFSPFQPPVAQPSVPTAHVPPATLKNPYDGMVNGLANLNLSAREDFSLMGQPPLIEDLNNPPPTPQLPPNLSVTPSVYAQCSSRYNRCTLNAVPFSNSLLKQSSLPFSLILEPYPTPATENEDVPVVQDTVVARCTRCKTYINPFVQLRENALQWRCNMCGLDNDVPSSFDWDVVNQQHVDRWSRPELNYGCVDFVASAEYMVRPPQPPVYVFVIDTSYQAVQTGMISIVTDAILAALDKIPNEDGRTKIAFITVDSAVAFYKLTGDEPEILVVGELNDMYLPRATSDLVVNLAESRSIIEDLLNRMKTMYNGTHAATNCLGPALQAARKLMSSTGGKIVCFQGSLPSVGEGAVKAQEDRSVPVTEAPLMPPSNSFFKLFANECSKSQVCADMFIFGNHYSDVATLNVIPRFTGGQTHFYPMFKSTNTADAIQVKEEIVALLGEKIGLEAVMRTRCSPGLVCKAFYGNCTTRVPDVMALPNVPRNQLYCVDIGIEEDIQSPVVFFQTALLYTTCFGERRIRVMNLCLPVTKNLGEVFSSADQVAVARALCHQAIDKAATRKLREGRALLSEQTAAICSAYNVHVLGKPNPIAGNLSICRNLSLLPLLVLGVLKNETFQDAQGVPVDIRSQAAVLLRILPMSSWLHYVHANFYSLHNMPQQAGMVDQATGQCILPPRLHLSGEKLEPHGCYLIENKQMIYIWIGKEAVPPLCKDLLGVANISQVKSGPVAMLPSVDSALSRRVASIIAHLRSSRQTTYYPSILIVREDGDALARARFLSHLLEDRQPTGPTAAGANQAEASSGMSYFQWLGFLRAKCEKQGR</sequence>
<dbReference type="InterPro" id="IPR036175">
    <property type="entry name" value="Sec23/24_helical_dom_sf"/>
</dbReference>
<dbReference type="Pfam" id="PF00626">
    <property type="entry name" value="Gelsolin"/>
    <property type="match status" value="1"/>
</dbReference>
<evidence type="ECO:0000256" key="8">
    <source>
        <dbReference type="ARBA" id="ARBA00022892"/>
    </source>
</evidence>
<dbReference type="Pfam" id="PF08033">
    <property type="entry name" value="Sec23_BS"/>
    <property type="match status" value="1"/>
</dbReference>
<evidence type="ECO:0000259" key="14">
    <source>
        <dbReference type="Pfam" id="PF04810"/>
    </source>
</evidence>
<evidence type="ECO:0000256" key="4">
    <source>
        <dbReference type="ARBA" id="ARBA00008334"/>
    </source>
</evidence>
<dbReference type="InterPro" id="IPR006896">
    <property type="entry name" value="Sec23/24_trunk_dom"/>
</dbReference>
<dbReference type="SUPFAM" id="SSF82919">
    <property type="entry name" value="Zn-finger domain of Sec23/24"/>
    <property type="match status" value="1"/>
</dbReference>
<evidence type="ECO:0000259" key="16">
    <source>
        <dbReference type="Pfam" id="PF04815"/>
    </source>
</evidence>
<accession>A0A8H7BLD8</accession>
<dbReference type="GO" id="GO:0000139">
    <property type="term" value="C:Golgi membrane"/>
    <property type="evidence" value="ECO:0007669"/>
    <property type="project" value="UniProtKB-SubCell"/>
</dbReference>
<dbReference type="EMBL" id="JABAYA010000247">
    <property type="protein sequence ID" value="KAF7721635.1"/>
    <property type="molecule type" value="Genomic_DNA"/>
</dbReference>
<evidence type="ECO:0000313" key="18">
    <source>
        <dbReference type="EMBL" id="KAF7721635.1"/>
    </source>
</evidence>
<keyword evidence="19" id="KW-1185">Reference proteome</keyword>